<evidence type="ECO:0008006" key="5">
    <source>
        <dbReference type="Google" id="ProtNLM"/>
    </source>
</evidence>
<evidence type="ECO:0000313" key="4">
    <source>
        <dbReference type="Proteomes" id="UP001203687"/>
    </source>
</evidence>
<keyword evidence="4" id="KW-1185">Reference proteome</keyword>
<dbReference type="RefSeq" id="WP_248412148.1">
    <property type="nucleotide sequence ID" value="NZ_JALPQF010000003.1"/>
</dbReference>
<name>A0ABT0H6W1_9FLAO</name>
<protein>
    <recommendedName>
        <fullName evidence="5">DUF4179 domain-containing protein</fullName>
    </recommendedName>
</protein>
<keyword evidence="2" id="KW-0472">Membrane</keyword>
<dbReference type="Proteomes" id="UP001203687">
    <property type="component" value="Unassembled WGS sequence"/>
</dbReference>
<dbReference type="EMBL" id="JALPQF010000003">
    <property type="protein sequence ID" value="MCK8479922.1"/>
    <property type="molecule type" value="Genomic_DNA"/>
</dbReference>
<feature type="transmembrane region" description="Helical" evidence="2">
    <location>
        <begin position="50"/>
        <end position="71"/>
    </location>
</feature>
<keyword evidence="1" id="KW-0175">Coiled coil</keyword>
<keyword evidence="2" id="KW-1133">Transmembrane helix</keyword>
<feature type="coiled-coil region" evidence="1">
    <location>
        <begin position="118"/>
        <end position="173"/>
    </location>
</feature>
<organism evidence="3 4">
    <name type="scientific">Psychroserpens algicola</name>
    <dbReference type="NCBI Taxonomy" id="1719034"/>
    <lineage>
        <taxon>Bacteria</taxon>
        <taxon>Pseudomonadati</taxon>
        <taxon>Bacteroidota</taxon>
        <taxon>Flavobacteriia</taxon>
        <taxon>Flavobacteriales</taxon>
        <taxon>Flavobacteriaceae</taxon>
        <taxon>Psychroserpens</taxon>
    </lineage>
</organism>
<keyword evidence="2" id="KW-0812">Transmembrane</keyword>
<sequence length="187" mass="21522">MNKNTIDELFKNLEGTFDTEMPNLGHDNRFLAKLQQRDTIVESPPKKTNYWKPFLAVAASIVICLSVFTVFEQQEPELMDLASISPELSQTQSFFTMAIEQELVTLEAQRSPETEDMIQKAMKALKVLEDDYQALKIDLTESGNDKRVIYAMISNFQNRIDVLKNVIEHIEEVKNFKNNQNENTTTI</sequence>
<proteinExistence type="predicted"/>
<gene>
    <name evidence="3" type="ORF">MUY34_04775</name>
</gene>
<evidence type="ECO:0000313" key="3">
    <source>
        <dbReference type="EMBL" id="MCK8479922.1"/>
    </source>
</evidence>
<evidence type="ECO:0000256" key="1">
    <source>
        <dbReference type="SAM" id="Coils"/>
    </source>
</evidence>
<evidence type="ECO:0000256" key="2">
    <source>
        <dbReference type="SAM" id="Phobius"/>
    </source>
</evidence>
<comment type="caution">
    <text evidence="3">The sequence shown here is derived from an EMBL/GenBank/DDBJ whole genome shotgun (WGS) entry which is preliminary data.</text>
</comment>
<reference evidence="3" key="1">
    <citation type="submission" date="2022-04" db="EMBL/GenBank/DDBJ databases">
        <authorList>
            <person name="Ren T."/>
        </authorList>
    </citation>
    <scope>NUCLEOTIDE SEQUENCE</scope>
    <source>
        <strain evidence="3">F63249</strain>
    </source>
</reference>
<accession>A0ABT0H6W1</accession>